<proteinExistence type="predicted"/>
<name>E0W5A7_PHYSO</name>
<reference evidence="2" key="1">
    <citation type="journal article" date="2011" name="Plant Cell">
        <title>Transcriptional programming and functional interactions within the Phytophthora sojae RXLR effector repertoire.</title>
        <authorList>
            <person name="Wang Q."/>
            <person name="Han C."/>
            <person name="Ferreira A.O."/>
            <person name="Yu X."/>
            <person name="Ye W."/>
            <person name="Tripathy S."/>
            <person name="Kale S.D."/>
            <person name="Gu B."/>
            <person name="Sheng Y."/>
            <person name="Sui Y."/>
            <person name="Wang X."/>
            <person name="Zhang Z."/>
            <person name="Cheng B."/>
            <person name="Dong S."/>
            <person name="Shan W."/>
            <person name="Zheng X."/>
            <person name="Dou D."/>
            <person name="Tyler B.M."/>
            <person name="Wang Y."/>
        </authorList>
    </citation>
    <scope>NUCLEOTIDE SEQUENCE</scope>
    <source>
        <strain evidence="1">P7064</strain>
        <strain evidence="2">P7074</strain>
    </source>
</reference>
<dbReference type="EMBL" id="JN254543">
    <property type="protein sequence ID" value="AEK81356.1"/>
    <property type="molecule type" value="Genomic_DNA"/>
</dbReference>
<organism evidence="2">
    <name type="scientific">Phytophthora sojae</name>
    <name type="common">Soybean stem and root rot agent</name>
    <name type="synonym">Phytophthora megasperma f. sp. glycines</name>
    <dbReference type="NCBI Taxonomy" id="67593"/>
    <lineage>
        <taxon>Eukaryota</taxon>
        <taxon>Sar</taxon>
        <taxon>Stramenopiles</taxon>
        <taxon>Oomycota</taxon>
        <taxon>Peronosporomycetes</taxon>
        <taxon>Peronosporales</taxon>
        <taxon>Peronosporaceae</taxon>
        <taxon>Phytophthora</taxon>
    </lineage>
</organism>
<dbReference type="EMBL" id="JN254544">
    <property type="protein sequence ID" value="AEK81357.1"/>
    <property type="molecule type" value="Genomic_DNA"/>
</dbReference>
<gene>
    <name evidence="2" type="primary">Avh</name>
</gene>
<sequence>MKSSRTTVVVLTRLAALASASMEASVEFVRLRLLRTMMRKSLTAVRTLLKKTTVLLGVTTPCRFRNVWVIAGRRSA</sequence>
<dbReference type="AlphaFoldDB" id="E0W5A7"/>
<accession>E0W5A7</accession>
<evidence type="ECO:0000313" key="2">
    <source>
        <dbReference type="EMBL" id="AEK81357.1"/>
    </source>
</evidence>
<protein>
    <submittedName>
        <fullName evidence="2">Avh451</fullName>
    </submittedName>
</protein>
<evidence type="ECO:0000313" key="1">
    <source>
        <dbReference type="EMBL" id="AEK81356.1"/>
    </source>
</evidence>